<protein>
    <submittedName>
        <fullName evidence="2">Uncharacterized protein</fullName>
    </submittedName>
</protein>
<keyword evidence="3" id="KW-1185">Reference proteome</keyword>
<evidence type="ECO:0000313" key="3">
    <source>
        <dbReference type="Proteomes" id="UP000308768"/>
    </source>
</evidence>
<evidence type="ECO:0000256" key="1">
    <source>
        <dbReference type="SAM" id="MobiDB-lite"/>
    </source>
</evidence>
<gene>
    <name evidence="2" type="ORF">B0A49_02508</name>
</gene>
<sequence>MGPMPAPPSQWQGAEESMRNWLAAKAEEDKRKQEEEKTRQEGLRLEQRKIEQSMLRDSMQGGVPPQLLPMMFAGMGGANLANLSVEWLQQYMAQLQTAQQQQLQQQPHVSPELRRETRMINPNQPNVYGAPTQPSHPRLPSTQLLTGQPIPSQSQNAPSPSTYQLAGMSPSSRLRATQGPVQSAAPTSAPRPPPHAALPRLTTNEMHIHQPPAAPSGTHPILQSQSSQFAQQQEPAAASPSIYFHHWVPPSSQTGGNTSTHPQTPSTKAQEPASAHPLKYESEYSNSPKKRKTQGGHQPAPPPSTGSQYISPSFSHVSSSSSTPGRRGHGRNRSDASPRGYDVLGRPSSRRTESQQRQSDLHNGQEAAQQQQQREEGRSQQSHLSAGPEQSAMPRSPNPESVGSRPS</sequence>
<dbReference type="STRING" id="331657.A0A4U0XL83"/>
<feature type="compositionally biased region" description="Polar residues" evidence="1">
    <location>
        <begin position="398"/>
        <end position="407"/>
    </location>
</feature>
<evidence type="ECO:0000313" key="2">
    <source>
        <dbReference type="EMBL" id="TKA77980.1"/>
    </source>
</evidence>
<dbReference type="Proteomes" id="UP000308768">
    <property type="component" value="Unassembled WGS sequence"/>
</dbReference>
<reference evidence="2 3" key="1">
    <citation type="submission" date="2017-03" db="EMBL/GenBank/DDBJ databases">
        <title>Genomes of endolithic fungi from Antarctica.</title>
        <authorList>
            <person name="Coleine C."/>
            <person name="Masonjones S."/>
            <person name="Stajich J.E."/>
        </authorList>
    </citation>
    <scope>NUCLEOTIDE SEQUENCE [LARGE SCALE GENOMIC DNA]</scope>
    <source>
        <strain evidence="2 3">CCFEE 5187</strain>
    </source>
</reference>
<dbReference type="AlphaFoldDB" id="A0A4U0XL83"/>
<dbReference type="EMBL" id="NAJN01000162">
    <property type="protein sequence ID" value="TKA77980.1"/>
    <property type="molecule type" value="Genomic_DNA"/>
</dbReference>
<dbReference type="OrthoDB" id="20105at2759"/>
<feature type="compositionally biased region" description="Basic and acidic residues" evidence="1">
    <location>
        <begin position="25"/>
        <end position="47"/>
    </location>
</feature>
<feature type="compositionally biased region" description="Polar residues" evidence="1">
    <location>
        <begin position="121"/>
        <end position="181"/>
    </location>
</feature>
<feature type="compositionally biased region" description="Polar residues" evidence="1">
    <location>
        <begin position="250"/>
        <end position="269"/>
    </location>
</feature>
<feature type="compositionally biased region" description="Low complexity" evidence="1">
    <location>
        <begin position="311"/>
        <end position="322"/>
    </location>
</feature>
<organism evidence="2 3">
    <name type="scientific">Cryomyces minteri</name>
    <dbReference type="NCBI Taxonomy" id="331657"/>
    <lineage>
        <taxon>Eukaryota</taxon>
        <taxon>Fungi</taxon>
        <taxon>Dikarya</taxon>
        <taxon>Ascomycota</taxon>
        <taxon>Pezizomycotina</taxon>
        <taxon>Dothideomycetes</taxon>
        <taxon>Dothideomycetes incertae sedis</taxon>
        <taxon>Cryomyces</taxon>
    </lineage>
</organism>
<comment type="caution">
    <text evidence="2">The sequence shown here is derived from an EMBL/GenBank/DDBJ whole genome shotgun (WGS) entry which is preliminary data.</text>
</comment>
<feature type="region of interest" description="Disordered" evidence="1">
    <location>
        <begin position="23"/>
        <end position="47"/>
    </location>
</feature>
<feature type="compositionally biased region" description="Low complexity" evidence="1">
    <location>
        <begin position="223"/>
        <end position="241"/>
    </location>
</feature>
<accession>A0A4U0XL83</accession>
<name>A0A4U0XL83_9PEZI</name>
<proteinExistence type="predicted"/>
<feature type="region of interest" description="Disordered" evidence="1">
    <location>
        <begin position="121"/>
        <end position="407"/>
    </location>
</feature>